<dbReference type="AlphaFoldDB" id="A0A1H2Q4G5"/>
<dbReference type="EMBL" id="FNOF01000001">
    <property type="protein sequence ID" value="SDW02013.1"/>
    <property type="molecule type" value="Genomic_DNA"/>
</dbReference>
<evidence type="ECO:0000313" key="1">
    <source>
        <dbReference type="EMBL" id="SDW02013.1"/>
    </source>
</evidence>
<gene>
    <name evidence="1" type="ORF">SAMN05443574_10156</name>
</gene>
<sequence length="84" mass="9126">MHTEGDIAVLEAAMCDTVVRPYMQASIPERATEAAKSDTYGCPLCNCGADSEDDIYCHLLVSHRKSALANALLERVDGDEQVHC</sequence>
<protein>
    <submittedName>
        <fullName evidence="1">Uncharacterized protein</fullName>
    </submittedName>
</protein>
<proteinExistence type="predicted"/>
<organism evidence="1 2">
    <name type="scientific">Haloarcula vallismortis</name>
    <name type="common">Halobacterium vallismortis</name>
    <dbReference type="NCBI Taxonomy" id="28442"/>
    <lineage>
        <taxon>Archaea</taxon>
        <taxon>Methanobacteriati</taxon>
        <taxon>Methanobacteriota</taxon>
        <taxon>Stenosarchaea group</taxon>
        <taxon>Halobacteria</taxon>
        <taxon>Halobacteriales</taxon>
        <taxon>Haloarculaceae</taxon>
        <taxon>Haloarcula</taxon>
    </lineage>
</organism>
<evidence type="ECO:0000313" key="2">
    <source>
        <dbReference type="Proteomes" id="UP000182573"/>
    </source>
</evidence>
<reference evidence="1 2" key="1">
    <citation type="submission" date="2016-10" db="EMBL/GenBank/DDBJ databases">
        <authorList>
            <person name="de Groot N.N."/>
        </authorList>
    </citation>
    <scope>NUCLEOTIDE SEQUENCE [LARGE SCALE GENOMIC DNA]</scope>
    <source>
        <strain evidence="1 2">DSM 3756</strain>
    </source>
</reference>
<name>A0A1H2Q4G5_HALVA</name>
<dbReference type="Proteomes" id="UP000182573">
    <property type="component" value="Unassembled WGS sequence"/>
</dbReference>
<accession>A0A1H2Q4G5</accession>